<dbReference type="Pfam" id="PF00440">
    <property type="entry name" value="TetR_N"/>
    <property type="match status" value="1"/>
</dbReference>
<evidence type="ECO:0000313" key="5">
    <source>
        <dbReference type="Proteomes" id="UP001500635"/>
    </source>
</evidence>
<dbReference type="RefSeq" id="WP_344997091.1">
    <property type="nucleotide sequence ID" value="NZ_BAABFR010000043.1"/>
</dbReference>
<dbReference type="PROSITE" id="PS50977">
    <property type="entry name" value="HTH_TETR_2"/>
    <property type="match status" value="1"/>
</dbReference>
<reference evidence="5" key="1">
    <citation type="journal article" date="2019" name="Int. J. Syst. Evol. Microbiol.">
        <title>The Global Catalogue of Microorganisms (GCM) 10K type strain sequencing project: providing services to taxonomists for standard genome sequencing and annotation.</title>
        <authorList>
            <consortium name="The Broad Institute Genomics Platform"/>
            <consortium name="The Broad Institute Genome Sequencing Center for Infectious Disease"/>
            <person name="Wu L."/>
            <person name="Ma J."/>
        </authorList>
    </citation>
    <scope>NUCLEOTIDE SEQUENCE [LARGE SCALE GENOMIC DNA]</scope>
    <source>
        <strain evidence="5">JCM 17688</strain>
    </source>
</reference>
<keyword evidence="5" id="KW-1185">Reference proteome</keyword>
<dbReference type="Proteomes" id="UP001500635">
    <property type="component" value="Unassembled WGS sequence"/>
</dbReference>
<dbReference type="InterPro" id="IPR001647">
    <property type="entry name" value="HTH_TetR"/>
</dbReference>
<organism evidence="4 5">
    <name type="scientific">Tsukamurella soli</name>
    <dbReference type="NCBI Taxonomy" id="644556"/>
    <lineage>
        <taxon>Bacteria</taxon>
        <taxon>Bacillati</taxon>
        <taxon>Actinomycetota</taxon>
        <taxon>Actinomycetes</taxon>
        <taxon>Mycobacteriales</taxon>
        <taxon>Tsukamurellaceae</taxon>
        <taxon>Tsukamurella</taxon>
    </lineage>
</organism>
<gene>
    <name evidence="4" type="ORF">GCM10023147_28870</name>
</gene>
<sequence>MSRNEELNERPLDGRVTRWDDHKAQRREAILEAAVEAVAEGGADISVQDIALRAAVPRSVVYRIFADRADLDEQLRLRILGDLIGRLTPTLDPRGTIAEAIEFAVDTYVRWIVEYPRLHQFLSIGSRARRTVGARAVIETKAEIALRVTAIAAEVLRANGADTGVAESLAFGLIGLVDATVNRWLANPGHSIDAAGLAAFLRTSIWSVVQGTAAQAGIALEPTMQVVAVTDAR</sequence>
<name>A0ABP8JTI9_9ACTN</name>
<dbReference type="InterPro" id="IPR036271">
    <property type="entry name" value="Tet_transcr_reg_TetR-rel_C_sf"/>
</dbReference>
<proteinExistence type="predicted"/>
<dbReference type="EMBL" id="BAABFR010000043">
    <property type="protein sequence ID" value="GAA4395520.1"/>
    <property type="molecule type" value="Genomic_DNA"/>
</dbReference>
<dbReference type="InterPro" id="IPR009057">
    <property type="entry name" value="Homeodomain-like_sf"/>
</dbReference>
<accession>A0ABP8JTI9</accession>
<comment type="caution">
    <text evidence="4">The sequence shown here is derived from an EMBL/GenBank/DDBJ whole genome shotgun (WGS) entry which is preliminary data.</text>
</comment>
<dbReference type="PANTHER" id="PTHR30055">
    <property type="entry name" value="HTH-TYPE TRANSCRIPTIONAL REGULATOR RUTR"/>
    <property type="match status" value="1"/>
</dbReference>
<dbReference type="InterPro" id="IPR050109">
    <property type="entry name" value="HTH-type_TetR-like_transc_reg"/>
</dbReference>
<feature type="DNA-binding region" description="H-T-H motif" evidence="2">
    <location>
        <begin position="46"/>
        <end position="65"/>
    </location>
</feature>
<dbReference type="PANTHER" id="PTHR30055:SF160">
    <property type="entry name" value="TRANSCRIPTIONAL REGULATORY PROTEIN (PROBABLY ASNC-FAMILY)-RELATED"/>
    <property type="match status" value="1"/>
</dbReference>
<feature type="domain" description="HTH tetR-type" evidence="3">
    <location>
        <begin position="24"/>
        <end position="83"/>
    </location>
</feature>
<evidence type="ECO:0000313" key="4">
    <source>
        <dbReference type="EMBL" id="GAA4395520.1"/>
    </source>
</evidence>
<evidence type="ECO:0000259" key="3">
    <source>
        <dbReference type="PROSITE" id="PS50977"/>
    </source>
</evidence>
<protein>
    <submittedName>
        <fullName evidence="4">TetR/AcrR family transcriptional regulator</fullName>
    </submittedName>
</protein>
<dbReference type="SUPFAM" id="SSF46689">
    <property type="entry name" value="Homeodomain-like"/>
    <property type="match status" value="1"/>
</dbReference>
<dbReference type="Gene3D" id="1.10.357.10">
    <property type="entry name" value="Tetracycline Repressor, domain 2"/>
    <property type="match status" value="1"/>
</dbReference>
<dbReference type="SUPFAM" id="SSF48498">
    <property type="entry name" value="Tetracyclin repressor-like, C-terminal domain"/>
    <property type="match status" value="1"/>
</dbReference>
<evidence type="ECO:0000256" key="2">
    <source>
        <dbReference type="PROSITE-ProRule" id="PRU00335"/>
    </source>
</evidence>
<keyword evidence="1 2" id="KW-0238">DNA-binding</keyword>
<evidence type="ECO:0000256" key="1">
    <source>
        <dbReference type="ARBA" id="ARBA00023125"/>
    </source>
</evidence>